<gene>
    <name evidence="4" type="ORF">ACFORL_10265</name>
</gene>
<accession>A0ABV8CGL9</accession>
<keyword evidence="2 4" id="KW-0808">Transferase</keyword>
<evidence type="ECO:0000256" key="2">
    <source>
        <dbReference type="ARBA" id="ARBA00022679"/>
    </source>
</evidence>
<dbReference type="EC" id="2.3.1.109" evidence="4"/>
<keyword evidence="5" id="KW-1185">Reference proteome</keyword>
<comment type="caution">
    <text evidence="4">The sequence shown here is derived from an EMBL/GenBank/DDBJ whole genome shotgun (WGS) entry which is preliminary data.</text>
</comment>
<keyword evidence="3 4" id="KW-0012">Acyltransferase</keyword>
<evidence type="ECO:0000256" key="3">
    <source>
        <dbReference type="ARBA" id="ARBA00023315"/>
    </source>
</evidence>
<evidence type="ECO:0000313" key="5">
    <source>
        <dbReference type="Proteomes" id="UP001595758"/>
    </source>
</evidence>
<dbReference type="RefSeq" id="WP_382343679.1">
    <property type="nucleotide sequence ID" value="NZ_JBHSAB010000023.1"/>
</dbReference>
<sequence length="351" mass="39750">MILFRRAKEDDLDAIHHLAEHSGYGITTLTKDKELLHKRLLWSCKSFEKNVHAPKNEYYLFVLEDRETKKIIGTSAIDAATGYETPFYSYKLSKRTRVCHSLGIRSDYEVLSLVNDNQGKSEICTLFLEPAYRSNGNGLLLSRSRFLFMAHYPNRFGSTVIAEMRGISNDWGQSPFWECVGRHFFHMPFVDADRLTLSTNKQFIADLMPRNPLYIKLLAPEAQAVIGKPHQSTIPAMNILLREGFRYLGYVDIFDAGPTIEAPLNSISTLAASHVLTIKNISDEVSSKRFLLANTRLDFKATIGQAVFNLEHGSCILGKKTAVLLDVQKGDCIRIAPLHIDDLYPVQHKDK</sequence>
<name>A0ABV8CGL9_9GAMM</name>
<dbReference type="EMBL" id="JBHSAB010000023">
    <property type="protein sequence ID" value="MFC3909454.1"/>
    <property type="molecule type" value="Genomic_DNA"/>
</dbReference>
<organism evidence="4 5">
    <name type="scientific">Legionella dresdenensis</name>
    <dbReference type="NCBI Taxonomy" id="450200"/>
    <lineage>
        <taxon>Bacteria</taxon>
        <taxon>Pseudomonadati</taxon>
        <taxon>Pseudomonadota</taxon>
        <taxon>Gammaproteobacteria</taxon>
        <taxon>Legionellales</taxon>
        <taxon>Legionellaceae</taxon>
        <taxon>Legionella</taxon>
    </lineage>
</organism>
<keyword evidence="1" id="KW-0056">Arginine metabolism</keyword>
<dbReference type="Proteomes" id="UP001595758">
    <property type="component" value="Unassembled WGS sequence"/>
</dbReference>
<dbReference type="Pfam" id="PF04958">
    <property type="entry name" value="AstA"/>
    <property type="match status" value="1"/>
</dbReference>
<dbReference type="NCBIfam" id="TIGR03243">
    <property type="entry name" value="arg_catab_AOST"/>
    <property type="match status" value="1"/>
</dbReference>
<evidence type="ECO:0000256" key="1">
    <source>
        <dbReference type="ARBA" id="ARBA00022503"/>
    </source>
</evidence>
<evidence type="ECO:0000313" key="4">
    <source>
        <dbReference type="EMBL" id="MFC3909454.1"/>
    </source>
</evidence>
<dbReference type="InterPro" id="IPR007041">
    <property type="entry name" value="Arg_succinylTrfase_AstA/AruG"/>
</dbReference>
<reference evidence="5" key="1">
    <citation type="journal article" date="2019" name="Int. J. Syst. Evol. Microbiol.">
        <title>The Global Catalogue of Microorganisms (GCM) 10K type strain sequencing project: providing services to taxonomists for standard genome sequencing and annotation.</title>
        <authorList>
            <consortium name="The Broad Institute Genomics Platform"/>
            <consortium name="The Broad Institute Genome Sequencing Center for Infectious Disease"/>
            <person name="Wu L."/>
            <person name="Ma J."/>
        </authorList>
    </citation>
    <scope>NUCLEOTIDE SEQUENCE [LARGE SCALE GENOMIC DNA]</scope>
    <source>
        <strain evidence="5">CCUG 59858</strain>
    </source>
</reference>
<dbReference type="InterPro" id="IPR016181">
    <property type="entry name" value="Acyl_CoA_acyltransferase"/>
</dbReference>
<dbReference type="GO" id="GO:0008791">
    <property type="term" value="F:arginine N-succinyltransferase activity"/>
    <property type="evidence" value="ECO:0007669"/>
    <property type="project" value="UniProtKB-EC"/>
</dbReference>
<protein>
    <submittedName>
        <fullName evidence="4">Arginine N-succinyltransferase</fullName>
        <ecNumber evidence="4">2.3.1.109</ecNumber>
    </submittedName>
</protein>
<dbReference type="SUPFAM" id="SSF55729">
    <property type="entry name" value="Acyl-CoA N-acyltransferases (Nat)"/>
    <property type="match status" value="1"/>
</dbReference>
<dbReference type="PANTHER" id="PTHR30420:SF1">
    <property type="entry name" value="ARGININE N-SUCCINYLTRANSFERASE"/>
    <property type="match status" value="1"/>
</dbReference>
<proteinExistence type="predicted"/>
<dbReference type="PANTHER" id="PTHR30420">
    <property type="entry name" value="N-SUCCINYLARGININE DIHYDROLASE"/>
    <property type="match status" value="1"/>
</dbReference>